<reference evidence="6 7" key="1">
    <citation type="submission" date="2019-04" db="EMBL/GenBank/DDBJ databases">
        <title>Flavobacterium sp. nov. isolated from construction timber.</title>
        <authorList>
            <person name="Lin S.-Y."/>
            <person name="Chang C.-T."/>
            <person name="Young C.-C."/>
        </authorList>
    </citation>
    <scope>NUCLEOTIDE SEQUENCE [LARGE SCALE GENOMIC DNA]</scope>
    <source>
        <strain evidence="6 7">CC-CTC003</strain>
    </source>
</reference>
<dbReference type="AlphaFoldDB" id="A0A4S3ZYU2"/>
<dbReference type="SUPFAM" id="SSF54373">
    <property type="entry name" value="FAD-linked reductases, C-terminal domain"/>
    <property type="match status" value="1"/>
</dbReference>
<dbReference type="PANTHER" id="PTHR10961:SF7">
    <property type="entry name" value="FAD DEPENDENT OXIDOREDUCTASE DOMAIN-CONTAINING PROTEIN"/>
    <property type="match status" value="1"/>
</dbReference>
<comment type="cofactor">
    <cofactor evidence="1">
        <name>FAD</name>
        <dbReference type="ChEBI" id="CHEBI:57692"/>
    </cofactor>
</comment>
<dbReference type="SUPFAM" id="SSF51905">
    <property type="entry name" value="FAD/NAD(P)-binding domain"/>
    <property type="match status" value="1"/>
</dbReference>
<evidence type="ECO:0000256" key="4">
    <source>
        <dbReference type="ARBA" id="ARBA00023002"/>
    </source>
</evidence>
<evidence type="ECO:0000313" key="7">
    <source>
        <dbReference type="Proteomes" id="UP000307507"/>
    </source>
</evidence>
<comment type="caution">
    <text evidence="6">The sequence shown here is derived from an EMBL/GenBank/DDBJ whole genome shotgun (WGS) entry which is preliminary data.</text>
</comment>
<gene>
    <name evidence="6" type="ORF">E6C50_04945</name>
</gene>
<evidence type="ECO:0000256" key="1">
    <source>
        <dbReference type="ARBA" id="ARBA00001974"/>
    </source>
</evidence>
<organism evidence="6 7">
    <name type="scientific">Flavobacterium supellecticarium</name>
    <dbReference type="NCBI Taxonomy" id="2565924"/>
    <lineage>
        <taxon>Bacteria</taxon>
        <taxon>Pseudomonadati</taxon>
        <taxon>Bacteroidota</taxon>
        <taxon>Flavobacteriia</taxon>
        <taxon>Flavobacteriales</taxon>
        <taxon>Flavobacteriaceae</taxon>
        <taxon>Flavobacterium</taxon>
    </lineage>
</organism>
<protein>
    <submittedName>
        <fullName evidence="6">FAD-dependent oxidoreductase</fullName>
    </submittedName>
</protein>
<proteinExistence type="predicted"/>
<keyword evidence="3" id="KW-0274">FAD</keyword>
<dbReference type="OrthoDB" id="9801699at2"/>
<name>A0A4S3ZYU2_9FLAO</name>
<dbReference type="Proteomes" id="UP000307507">
    <property type="component" value="Unassembled WGS sequence"/>
</dbReference>
<evidence type="ECO:0000259" key="5">
    <source>
        <dbReference type="Pfam" id="PF01266"/>
    </source>
</evidence>
<keyword evidence="4" id="KW-0560">Oxidoreductase</keyword>
<feature type="domain" description="FAD dependent oxidoreductase" evidence="5">
    <location>
        <begin position="10"/>
        <end position="375"/>
    </location>
</feature>
<dbReference type="InterPro" id="IPR036188">
    <property type="entry name" value="FAD/NAD-bd_sf"/>
</dbReference>
<evidence type="ECO:0000256" key="3">
    <source>
        <dbReference type="ARBA" id="ARBA00022827"/>
    </source>
</evidence>
<evidence type="ECO:0000313" key="6">
    <source>
        <dbReference type="EMBL" id="THF51128.1"/>
    </source>
</evidence>
<dbReference type="PANTHER" id="PTHR10961">
    <property type="entry name" value="PEROXISOMAL SARCOSINE OXIDASE"/>
    <property type="match status" value="1"/>
</dbReference>
<keyword evidence="7" id="KW-1185">Reference proteome</keyword>
<evidence type="ECO:0000256" key="2">
    <source>
        <dbReference type="ARBA" id="ARBA00022630"/>
    </source>
</evidence>
<keyword evidence="2" id="KW-0285">Flavoprotein</keyword>
<dbReference type="Gene3D" id="3.50.50.60">
    <property type="entry name" value="FAD/NAD(P)-binding domain"/>
    <property type="match status" value="1"/>
</dbReference>
<dbReference type="InterPro" id="IPR045170">
    <property type="entry name" value="MTOX"/>
</dbReference>
<dbReference type="GO" id="GO:0050660">
    <property type="term" value="F:flavin adenine dinucleotide binding"/>
    <property type="evidence" value="ECO:0007669"/>
    <property type="project" value="InterPro"/>
</dbReference>
<dbReference type="Pfam" id="PF01266">
    <property type="entry name" value="DAO"/>
    <property type="match status" value="1"/>
</dbReference>
<dbReference type="EMBL" id="SSNZ01000002">
    <property type="protein sequence ID" value="THF51128.1"/>
    <property type="molecule type" value="Genomic_DNA"/>
</dbReference>
<dbReference type="RefSeq" id="WP_136402115.1">
    <property type="nucleotide sequence ID" value="NZ_SSNZ01000002.1"/>
</dbReference>
<accession>A0A4S3ZYU2</accession>
<dbReference type="Gene3D" id="3.30.9.10">
    <property type="entry name" value="D-Amino Acid Oxidase, subunit A, domain 2"/>
    <property type="match status" value="1"/>
</dbReference>
<sequence length="407" mass="46320">METTANDVYDVIVIGGGAMGLSTAYYSGKRKAKTLVLEQFTFVNQQGSSAGVSRQFRIPYPEKYMVQMALDSLPYWEELQSHTETELLDKVGTLWFGDPEVHSTEGNIAKAEIALKELNVPYTKLTAKEVEEQYNFRNLPDNYTGLFQADGASINFKATIETLLELCRKDSNITLMEQSPVTDIERKDDLFHLTTPNGYYAAKKIVITPGPYINSVINLLDFTIEATYWNMASAYFKKTDEKVQYPTWFVFQNAEGDNGNQFYGFPEVDWDHPDYIRVAPDFVIEPLDEPYDRSFIPNEKELHYTSEWVKNHMTGLDTEACFTSTCLIALSKIPNKELIIDFAPDYVPNHEDIVVYATGWAAKFTPLLGKILSDMALDGKSDYDISNFQLGYKFFRALQPINQNLPL</sequence>
<dbReference type="GO" id="GO:0008115">
    <property type="term" value="F:sarcosine oxidase activity"/>
    <property type="evidence" value="ECO:0007669"/>
    <property type="project" value="TreeGrafter"/>
</dbReference>
<dbReference type="InterPro" id="IPR006076">
    <property type="entry name" value="FAD-dep_OxRdtase"/>
</dbReference>